<dbReference type="PANTHER" id="PTHR33392:SF6">
    <property type="entry name" value="POLYISOPRENYL-TEICHOIC ACID--PEPTIDOGLYCAN TEICHOIC ACID TRANSFERASE TAGU"/>
    <property type="match status" value="1"/>
</dbReference>
<dbReference type="InterPro" id="IPR050922">
    <property type="entry name" value="LytR/CpsA/Psr_CW_biosynth"/>
</dbReference>
<evidence type="ECO:0000313" key="5">
    <source>
        <dbReference type="Proteomes" id="UP000647235"/>
    </source>
</evidence>
<proteinExistence type="inferred from homology"/>
<keyword evidence="5" id="KW-1185">Reference proteome</keyword>
<comment type="caution">
    <text evidence="4">The sequence shown here is derived from an EMBL/GenBank/DDBJ whole genome shotgun (WGS) entry which is preliminary data.</text>
</comment>
<evidence type="ECO:0000259" key="3">
    <source>
        <dbReference type="Pfam" id="PF03816"/>
    </source>
</evidence>
<dbReference type="Gene3D" id="3.40.630.190">
    <property type="entry name" value="LCP protein"/>
    <property type="match status" value="1"/>
</dbReference>
<keyword evidence="2" id="KW-1133">Transmembrane helix</keyword>
<dbReference type="InterPro" id="IPR004474">
    <property type="entry name" value="LytR_CpsA_psr"/>
</dbReference>
<comment type="similarity">
    <text evidence="1">Belongs to the LytR/CpsA/Psr (LCP) family.</text>
</comment>
<organism evidence="4 5">
    <name type="scientific">Dorea hominis</name>
    <dbReference type="NCBI Taxonomy" id="2763040"/>
    <lineage>
        <taxon>Bacteria</taxon>
        <taxon>Bacillati</taxon>
        <taxon>Bacillota</taxon>
        <taxon>Clostridia</taxon>
        <taxon>Lachnospirales</taxon>
        <taxon>Lachnospiraceae</taxon>
        <taxon>Dorea</taxon>
    </lineage>
</organism>
<keyword evidence="2" id="KW-0472">Membrane</keyword>
<dbReference type="PANTHER" id="PTHR33392">
    <property type="entry name" value="POLYISOPRENYL-TEICHOIC ACID--PEPTIDOGLYCAN TEICHOIC ACID TRANSFERASE TAGU"/>
    <property type="match status" value="1"/>
</dbReference>
<evidence type="ECO:0000313" key="4">
    <source>
        <dbReference type="EMBL" id="MBC5664400.1"/>
    </source>
</evidence>
<evidence type="ECO:0000256" key="1">
    <source>
        <dbReference type="ARBA" id="ARBA00006068"/>
    </source>
</evidence>
<name>A0ABR7ESR8_9FIRM</name>
<evidence type="ECO:0000256" key="2">
    <source>
        <dbReference type="SAM" id="Phobius"/>
    </source>
</evidence>
<dbReference type="RefSeq" id="WP_186855441.1">
    <property type="nucleotide sequence ID" value="NZ_JACOOY010000004.1"/>
</dbReference>
<dbReference type="Proteomes" id="UP000647235">
    <property type="component" value="Unassembled WGS sequence"/>
</dbReference>
<sequence>MKKQYEEQAEKKRLKKKSIIAIVLIIFMIGVIAGISQIADSRTVGVQSTDTEKDESIVYKGETYVPKKNISTYLIAGIDSSDKIKKLKEYDGTGQCDTLALVVQDRSTDTCKTLTIDRNTMTNVKSLSDKGEYLATTKIQLSLAHAMSLDHKKRAENTVDAVSNLFDGQKIDGYAMVNMGAIVPVNDMVGGVSVKITDEFPGSKTLIKGKTVTLKGTDAETFVRERKDVGDGLNDNRMKRQQVYEVAFKQAFYKKCNENKKFPLEVYNTLQDYMTTNITAQQFSKLAVLMASAKADTKLTVKGKEGFDDDGWQTFTPDKDSLKQVELELFYKKQK</sequence>
<gene>
    <name evidence="4" type="ORF">H8S07_03750</name>
</gene>
<dbReference type="EMBL" id="JACOOY010000004">
    <property type="protein sequence ID" value="MBC5664400.1"/>
    <property type="molecule type" value="Genomic_DNA"/>
</dbReference>
<feature type="domain" description="Cell envelope-related transcriptional attenuator" evidence="3">
    <location>
        <begin position="96"/>
        <end position="243"/>
    </location>
</feature>
<accession>A0ABR7ESR8</accession>
<protein>
    <submittedName>
        <fullName evidence="4">LCP family protein</fullName>
    </submittedName>
</protein>
<reference evidence="4 5" key="1">
    <citation type="submission" date="2020-08" db="EMBL/GenBank/DDBJ databases">
        <title>Genome public.</title>
        <authorList>
            <person name="Liu C."/>
            <person name="Sun Q."/>
        </authorList>
    </citation>
    <scope>NUCLEOTIDE SEQUENCE [LARGE SCALE GENOMIC DNA]</scope>
    <source>
        <strain evidence="4 5">NSJ-36</strain>
    </source>
</reference>
<keyword evidence="2" id="KW-0812">Transmembrane</keyword>
<dbReference type="Pfam" id="PF03816">
    <property type="entry name" value="LytR_cpsA_psr"/>
    <property type="match status" value="1"/>
</dbReference>
<feature type="transmembrane region" description="Helical" evidence="2">
    <location>
        <begin position="20"/>
        <end position="39"/>
    </location>
</feature>